<organism evidence="8 9">
    <name type="scientific">Meridianimarinicoccus roseus</name>
    <dbReference type="NCBI Taxonomy" id="2072018"/>
    <lineage>
        <taxon>Bacteria</taxon>
        <taxon>Pseudomonadati</taxon>
        <taxon>Pseudomonadota</taxon>
        <taxon>Alphaproteobacteria</taxon>
        <taxon>Rhodobacterales</taxon>
        <taxon>Paracoccaceae</taxon>
        <taxon>Meridianimarinicoccus</taxon>
    </lineage>
</organism>
<dbReference type="GO" id="GO:0007156">
    <property type="term" value="P:homophilic cell adhesion via plasma membrane adhesion molecules"/>
    <property type="evidence" value="ECO:0007669"/>
    <property type="project" value="InterPro"/>
</dbReference>
<dbReference type="InterPro" id="IPR037524">
    <property type="entry name" value="PA14/GLEYA"/>
</dbReference>
<dbReference type="Pfam" id="PF00028">
    <property type="entry name" value="Cadherin"/>
    <property type="match status" value="1"/>
</dbReference>
<evidence type="ECO:0000256" key="1">
    <source>
        <dbReference type="ARBA" id="ARBA00004167"/>
    </source>
</evidence>
<feature type="domain" description="PA14" evidence="7">
    <location>
        <begin position="627"/>
        <end position="764"/>
    </location>
</feature>
<comment type="subcellular location">
    <subcellularLocation>
        <location evidence="1">Membrane</location>
        <topology evidence="1">Single-pass membrane protein</topology>
    </subcellularLocation>
</comment>
<dbReference type="GO" id="GO:0005886">
    <property type="term" value="C:plasma membrane"/>
    <property type="evidence" value="ECO:0007669"/>
    <property type="project" value="TreeGrafter"/>
</dbReference>
<dbReference type="Pfam" id="PF07691">
    <property type="entry name" value="PA14"/>
    <property type="match status" value="1"/>
</dbReference>
<dbReference type="InterPro" id="IPR011658">
    <property type="entry name" value="PA14_dom"/>
</dbReference>
<keyword evidence="2" id="KW-0812">Transmembrane</keyword>
<comment type="caution">
    <text evidence="8">The sequence shown here is derived from an EMBL/GenBank/DDBJ whole genome shotgun (WGS) entry which is preliminary data.</text>
</comment>
<dbReference type="CDD" id="cd11304">
    <property type="entry name" value="Cadherin_repeat"/>
    <property type="match status" value="3"/>
</dbReference>
<sequence>PDAGDAPVLGVDDPRFEIADGRLRLRPGQALDAEAEPAVTLRLTATDAAGAQTHRDVTLRVGDVNEAPEELTISATQLPNSDELVLWLDGQDRDGDFAPDAEGQTATGAWVDKSGAGSTGHLSGKAPAGNETGLDFSNTSDGYKISGNADLNRGTFPKKTFALSFETGTSVDGVQMIYEQGGTVRGYSLSIAPDPETGEATLWGLAYNRSEWDTGHQHKALKLGVAEPGTYYNVVLVHDATDTDPAGQLFSGYVDGVLVDRADHVGVQYNHPDAAGVGNLNNGTVLPHTARPFTGDIPFEGTISEVMSWNGVLDAQEVSELDGHLLANRSQITDGVSVFETAEDGAVVATLTGRDPDAGDTLTYRIVDSEGVAANDPRFVIEGTTIRLRPGAELDHEEVASHEIRVQVSDSEGLSRTETLTIHVLDVDEAPTEITLDIESVADTLEGGARVGLLDAMDPEGGALSFGFVGAAGRAVSHDTFEIVGNELRLRDGATLSFEQQASFDLKLEVIDAGGNVTHDTITLGVTDGNRAPVSVHIDDVNVRAADFGAVVGHLDVVDPDAWDMHGFSVSDARFTVEDGVLKLHDWATLDVQADAGLRVAVTATDSAGERVTETLELTVMDTADIRITSGFRIARHNVPPDTQNPDAVDWQAVPDDVALAERGSAAPAPVGAIPAAAQMTGHVDVAEGGSYTFHLPPDGAAVLRIDGQIVAPDPEGATTRTITLEPGAHAIDLRHVGREGGSDLQLHWEGPGLEGPEPVRAAEGMAITDGGMVALGITIGTDDVPPPEPGFTAQYFDFDSRLSKLDDVDWTGTPDHSETVQGIDYTNSRNSFWEGGSTDTFAARITGAVTVDEGGQFRFHLGADDGAMLFVDGVPALDNDGLHSFRTRTAQVDLDPGTHQIEVRYFENYGHAGLKLEWEGPGIDGRSLVTPAAEPAPDIPAQDRIEITGLPADTLVIGGPDAVLSDGGPVDVTDWDLSVVELSPPPNFTGAIDWAVRLTPPEGSGRPVALSDSITLTVTDAVGLVPDADPAEPEPILFDMAEAPGWAEDVPEGATDLDSGGAENENDVMAEDVMIVPDAELAPDLMETHDRHDW</sequence>
<dbReference type="InterPro" id="IPR002126">
    <property type="entry name" value="Cadherin-like_dom"/>
</dbReference>
<dbReference type="PROSITE" id="PS51820">
    <property type="entry name" value="PA14"/>
    <property type="match status" value="2"/>
</dbReference>
<dbReference type="SUPFAM" id="SSF56988">
    <property type="entry name" value="Anthrax protective antigen"/>
    <property type="match status" value="2"/>
</dbReference>
<reference evidence="8 9" key="1">
    <citation type="submission" date="2018-05" db="EMBL/GenBank/DDBJ databases">
        <title>Rhodobacteraceae gen. nov., sp. nov. isolated from sea water.</title>
        <authorList>
            <person name="Ren Y."/>
        </authorList>
    </citation>
    <scope>NUCLEOTIDE SEQUENCE [LARGE SCALE GENOMIC DNA]</scope>
    <source>
        <strain evidence="8 9">TG-679</strain>
    </source>
</reference>
<dbReference type="PANTHER" id="PTHR24028:SF328">
    <property type="entry name" value="CADHERIN-3"/>
    <property type="match status" value="1"/>
</dbReference>
<keyword evidence="9" id="KW-1185">Reference proteome</keyword>
<gene>
    <name evidence="8" type="ORF">DKT77_04635</name>
</gene>
<dbReference type="GO" id="GO:0005509">
    <property type="term" value="F:calcium ion binding"/>
    <property type="evidence" value="ECO:0007669"/>
    <property type="project" value="InterPro"/>
</dbReference>
<dbReference type="InterPro" id="IPR015919">
    <property type="entry name" value="Cadherin-like_sf"/>
</dbReference>
<keyword evidence="3" id="KW-0472">Membrane</keyword>
<feature type="domain" description="PA14" evidence="7">
    <location>
        <begin position="787"/>
        <end position="934"/>
    </location>
</feature>
<dbReference type="PROSITE" id="PS50268">
    <property type="entry name" value="CADHERIN_2"/>
    <property type="match status" value="2"/>
</dbReference>
<evidence type="ECO:0000256" key="3">
    <source>
        <dbReference type="ARBA" id="ARBA00022989"/>
    </source>
</evidence>
<evidence type="ECO:0000259" key="7">
    <source>
        <dbReference type="PROSITE" id="PS51820"/>
    </source>
</evidence>
<dbReference type="InterPro" id="IPR050174">
    <property type="entry name" value="Protocadherin/Cadherin-CA"/>
</dbReference>
<dbReference type="SUPFAM" id="SSF49899">
    <property type="entry name" value="Concanavalin A-like lectins/glucanases"/>
    <property type="match status" value="1"/>
</dbReference>
<evidence type="ECO:0000313" key="8">
    <source>
        <dbReference type="EMBL" id="PWR03799.1"/>
    </source>
</evidence>
<dbReference type="Gene3D" id="3.90.182.10">
    <property type="entry name" value="Toxin - Anthrax Protective Antigen,domain 1"/>
    <property type="match status" value="2"/>
</dbReference>
<dbReference type="SMART" id="SM00758">
    <property type="entry name" value="PA14"/>
    <property type="match status" value="2"/>
</dbReference>
<keyword evidence="4" id="KW-0325">Glycoprotein</keyword>
<name>A0A2V2LNI3_9RHOB</name>
<dbReference type="EMBL" id="QGKU01000016">
    <property type="protein sequence ID" value="PWR03799.1"/>
    <property type="molecule type" value="Genomic_DNA"/>
</dbReference>
<dbReference type="PANTHER" id="PTHR24028">
    <property type="entry name" value="CADHERIN-87A"/>
    <property type="match status" value="1"/>
</dbReference>
<dbReference type="InterPro" id="IPR013320">
    <property type="entry name" value="ConA-like_dom_sf"/>
</dbReference>
<feature type="domain" description="Cadherin" evidence="6">
    <location>
        <begin position="330"/>
        <end position="433"/>
    </location>
</feature>
<dbReference type="SMART" id="SM00112">
    <property type="entry name" value="CA"/>
    <property type="match status" value="3"/>
</dbReference>
<dbReference type="RefSeq" id="WP_109810571.1">
    <property type="nucleotide sequence ID" value="NZ_QGKU01000016.1"/>
</dbReference>
<dbReference type="Gene3D" id="2.60.120.200">
    <property type="match status" value="1"/>
</dbReference>
<evidence type="ECO:0000256" key="5">
    <source>
        <dbReference type="SAM" id="MobiDB-lite"/>
    </source>
</evidence>
<dbReference type="AlphaFoldDB" id="A0A2V2LNI3"/>
<evidence type="ECO:0000256" key="2">
    <source>
        <dbReference type="ARBA" id="ARBA00022692"/>
    </source>
</evidence>
<accession>A0A2V2LNI3</accession>
<dbReference type="Proteomes" id="UP000245680">
    <property type="component" value="Unassembled WGS sequence"/>
</dbReference>
<evidence type="ECO:0000256" key="4">
    <source>
        <dbReference type="ARBA" id="ARBA00023180"/>
    </source>
</evidence>
<feature type="region of interest" description="Disordered" evidence="5">
    <location>
        <begin position="110"/>
        <end position="132"/>
    </location>
</feature>
<dbReference type="SUPFAM" id="SSF49313">
    <property type="entry name" value="Cadherin-like"/>
    <property type="match status" value="1"/>
</dbReference>
<dbReference type="Gene3D" id="2.60.40.60">
    <property type="entry name" value="Cadherins"/>
    <property type="match status" value="1"/>
</dbReference>
<keyword evidence="3" id="KW-1133">Transmembrane helix</keyword>
<proteinExistence type="predicted"/>
<protein>
    <recommendedName>
        <fullName evidence="10">PA14 domain-containing protein</fullName>
    </recommendedName>
</protein>
<feature type="domain" description="Cadherin" evidence="6">
    <location>
        <begin position="440"/>
        <end position="548"/>
    </location>
</feature>
<evidence type="ECO:0000313" key="9">
    <source>
        <dbReference type="Proteomes" id="UP000245680"/>
    </source>
</evidence>
<evidence type="ECO:0000259" key="6">
    <source>
        <dbReference type="PROSITE" id="PS50268"/>
    </source>
</evidence>
<evidence type="ECO:0008006" key="10">
    <source>
        <dbReference type="Google" id="ProtNLM"/>
    </source>
</evidence>
<feature type="non-terminal residue" evidence="8">
    <location>
        <position position="1"/>
    </location>
</feature>